<keyword evidence="3" id="KW-1185">Reference proteome</keyword>
<name>A0ABC8BL88_9ACTN</name>
<dbReference type="Gene3D" id="2.120.10.30">
    <property type="entry name" value="TolB, C-terminal domain"/>
    <property type="match status" value="1"/>
</dbReference>
<reference evidence="2 3" key="1">
    <citation type="submission" date="2017-04" db="EMBL/GenBank/DDBJ databases">
        <title>The complete genome sequence of Streptomyces albolongus YIM 101047, the producer of novel bafilomycins and novel odoriferous sesquiterpenoids.</title>
        <authorList>
            <person name="Yin M."/>
            <person name="Jiang Y."/>
        </authorList>
    </citation>
    <scope>NUCLEOTIDE SEQUENCE [LARGE SCALE GENOMIC DNA]</scope>
    <source>
        <strain evidence="2 3">YIM 101047</strain>
    </source>
</reference>
<feature type="region of interest" description="Disordered" evidence="1">
    <location>
        <begin position="54"/>
        <end position="74"/>
    </location>
</feature>
<evidence type="ECO:0000313" key="3">
    <source>
        <dbReference type="Proteomes" id="UP000192251"/>
    </source>
</evidence>
<proteinExistence type="predicted"/>
<feature type="region of interest" description="Disordered" evidence="1">
    <location>
        <begin position="1"/>
        <end position="37"/>
    </location>
</feature>
<dbReference type="KEGG" id="kab:B7C62_01810"/>
<dbReference type="RefSeq" id="WP_084744405.1">
    <property type="nucleotide sequence ID" value="NZ_CP020563.1"/>
</dbReference>
<dbReference type="AlphaFoldDB" id="A0ABC8BL88"/>
<evidence type="ECO:0008006" key="4">
    <source>
        <dbReference type="Google" id="ProtNLM"/>
    </source>
</evidence>
<organism evidence="2 3">
    <name type="scientific">Kitasatospora albolonga</name>
    <dbReference type="NCBI Taxonomy" id="68173"/>
    <lineage>
        <taxon>Bacteria</taxon>
        <taxon>Bacillati</taxon>
        <taxon>Actinomycetota</taxon>
        <taxon>Actinomycetes</taxon>
        <taxon>Kitasatosporales</taxon>
        <taxon>Streptomycetaceae</taxon>
        <taxon>Kitasatospora</taxon>
    </lineage>
</organism>
<dbReference type="EMBL" id="CP020563">
    <property type="protein sequence ID" value="ARF71129.1"/>
    <property type="molecule type" value="Genomic_DNA"/>
</dbReference>
<accession>A0ABC8BL88</accession>
<gene>
    <name evidence="2" type="ORF">B7C62_01810</name>
</gene>
<protein>
    <recommendedName>
        <fullName evidence="4">SMP-30/Gluconolactonase/LRE-like region domain-containing protein</fullName>
    </recommendedName>
</protein>
<dbReference type="InterPro" id="IPR011042">
    <property type="entry name" value="6-blade_b-propeller_TolB-like"/>
</dbReference>
<evidence type="ECO:0000313" key="2">
    <source>
        <dbReference type="EMBL" id="ARF71129.1"/>
    </source>
</evidence>
<dbReference type="Proteomes" id="UP000192251">
    <property type="component" value="Chromosome"/>
</dbReference>
<evidence type="ECO:0000256" key="1">
    <source>
        <dbReference type="SAM" id="MobiDB-lite"/>
    </source>
</evidence>
<dbReference type="SUPFAM" id="SSF101898">
    <property type="entry name" value="NHL repeat"/>
    <property type="match status" value="1"/>
</dbReference>
<sequence length="74" mass="7952">MPQERPERFLTSAADGTSTVGRRPPARRPHHRAADPTGTLYVADFSDNRVVELPVRGGPRTPAGLSVPQPGHDA</sequence>